<reference evidence="1 2" key="1">
    <citation type="submission" date="2015-09" db="EMBL/GenBank/DDBJ databases">
        <authorList>
            <consortium name="Pathogen Informatics"/>
        </authorList>
    </citation>
    <scope>NUCLEOTIDE SEQUENCE [LARGE SCALE GENOMIC DNA]</scope>
    <source>
        <strain evidence="1 2">2789STDY5608854</strain>
    </source>
</reference>
<dbReference type="EMBL" id="CYZT01000072">
    <property type="protein sequence ID" value="CUO31238.1"/>
    <property type="molecule type" value="Genomic_DNA"/>
</dbReference>
<gene>
    <name evidence="1" type="ORF">ERS852411_01324</name>
</gene>
<dbReference type="Proteomes" id="UP000095746">
    <property type="component" value="Unassembled WGS sequence"/>
</dbReference>
<accession>A0A174E404</accession>
<proteinExistence type="predicted"/>
<dbReference type="AlphaFoldDB" id="A0A174E404"/>
<evidence type="ECO:0000313" key="2">
    <source>
        <dbReference type="Proteomes" id="UP000095746"/>
    </source>
</evidence>
<organism evidence="1 2">
    <name type="scientific">Flavonifractor plautii</name>
    <name type="common">Fusobacterium plautii</name>
    <dbReference type="NCBI Taxonomy" id="292800"/>
    <lineage>
        <taxon>Bacteria</taxon>
        <taxon>Bacillati</taxon>
        <taxon>Bacillota</taxon>
        <taxon>Clostridia</taxon>
        <taxon>Eubacteriales</taxon>
        <taxon>Oscillospiraceae</taxon>
        <taxon>Flavonifractor</taxon>
    </lineage>
</organism>
<sequence length="58" mass="6574">MRPALRMPWAIRPPNREALATDSLTWAGFRSPVIPAKRYTSVSLMVLEWLALSPSFNC</sequence>
<name>A0A174E404_FLAPL</name>
<evidence type="ECO:0000313" key="1">
    <source>
        <dbReference type="EMBL" id="CUO31238.1"/>
    </source>
</evidence>
<protein>
    <submittedName>
        <fullName evidence="1">Uncharacterized protein</fullName>
    </submittedName>
</protein>